<evidence type="ECO:0000256" key="3">
    <source>
        <dbReference type="ARBA" id="ARBA00022737"/>
    </source>
</evidence>
<dbReference type="SUPFAM" id="SSF46689">
    <property type="entry name" value="Homeodomain-like"/>
    <property type="match status" value="1"/>
</dbReference>
<feature type="region of interest" description="Disordered" evidence="12">
    <location>
        <begin position="1052"/>
        <end position="1072"/>
    </location>
</feature>
<dbReference type="PROSITE" id="PS00478">
    <property type="entry name" value="LIM_DOMAIN_1"/>
    <property type="match status" value="1"/>
</dbReference>
<evidence type="ECO:0000313" key="15">
    <source>
        <dbReference type="Proteomes" id="UP000050795"/>
    </source>
</evidence>
<feature type="DNA-binding region" description="Homeobox" evidence="9">
    <location>
        <begin position="911"/>
        <end position="970"/>
    </location>
</feature>
<sequence>MTTLNPENWISTNFNQNKLSFDFNENISTSAINLSSNSVNIPSTTTNTTTTNNGNSNIIHISDPNLLSYSCKTSVTSSANRMETNHSVVTQLNNNNGDNSATDSSTMNEHHSSISNTSNDNNNNNNVKLSNQCIQSKCVNNHDTRKDNMMIHCNECQTIIFDQFYYSIGDYTWHQSCLRCFECGFLLTERCYSKDGHLYCREDFVKNFGPKCSACHRIIRNGELVRFARHYVYHINCFQCAVCEKQFTTGDQYYLVHNDRFLICCEHYCNPGTLSIPSSSSSSSSSSIIKTSSEMDLLAILTNSNTSVKDTMKMELKSKSFNTFSNSINACELSGTTTLNCIQKITDCETRSDMKSQLSQLKGSSQYDSSDSSNRLNSTVPETPIFLSSQVIPTTSKFGHLSPTISEATIAISSTNIMISSTMTNATSLTSPLKQELTSTVMPIKAMLESGTYNSKHFIDNKLNNFHSASENSLPYLSNRYYPTGQNSNLLTSKIQPPFEINFQQQSNSLETMSTFNLFSQSQGKTEGISSSDIGDLMINNVVQSSSSSSSSLTTASYLSNPISDRFCSIIPPALNNSLSHTTHSVNANIPLLPSNQQFIRNSKQLISSTADHGNEAADISDNRAGCLQKLDETQENLRCFSSKGIEYNNTSSNSSNSNLGTYHNQVNLLWMVKRDSHCDSMSINENPFSDVYNRDNYTVRSSSVSENVSDKENQLLKSKERGYLTRNEKIHLTVDEDHQNKADCIPILNKNKINISEVHDSHLLNDNNTGGDDEDDCGDDDEEEEEEGDGGHDSIQLNEFNNTTLISDQENEFNENNSPSSQDRYIHLLHRPRSYDSPLQTGCCGIIGSEVSSQGSIDDSESITDHGGINHLSGSIESGLNCSGSGVGVGDGTSSGLGITNSGNNGGAKRRGPRTTIKAKQLDTLKTAFAATPKPTRHVRESLAQETGLSMRVIQVWFQNRRSKERRMKQLNALGTRRSFYRNPRRLRGIRSGILPNDFSSGGPVDLMNNPAYHEYLVGSSPDIYNTIVSAAAVASGVPFNLPGPLPSLPGSYSLPQQLQPSSNDSLAPGSTAHLLNSDVVPFQNESLLHFPHNHTHTTSNYMSNSVGCPPCHPSNLSNSGVIRDEPKSDSLYPPTYFPSSSSSSSSSSMSSQQVTKLTLYNNCSPTGSIFSSSDPRDFHLSHFLESGAVKVHNNVFSHPNTLPMVGKPAYSPSGINFRNLPPSIFDELTCRPNLV</sequence>
<dbReference type="PROSITE" id="PS00027">
    <property type="entry name" value="HOMEOBOX_1"/>
    <property type="match status" value="1"/>
</dbReference>
<feature type="region of interest" description="Disordered" evidence="12">
    <location>
        <begin position="763"/>
        <end position="797"/>
    </location>
</feature>
<feature type="region of interest" description="Disordered" evidence="12">
    <location>
        <begin position="1119"/>
        <end position="1151"/>
    </location>
</feature>
<comment type="subcellular location">
    <subcellularLocation>
        <location evidence="1 9 11">Nucleus</location>
    </subcellularLocation>
</comment>
<dbReference type="GO" id="GO:0030182">
    <property type="term" value="P:neuron differentiation"/>
    <property type="evidence" value="ECO:0007669"/>
    <property type="project" value="TreeGrafter"/>
</dbReference>
<dbReference type="SMART" id="SM00132">
    <property type="entry name" value="LIM"/>
    <property type="match status" value="2"/>
</dbReference>
<evidence type="ECO:0000256" key="9">
    <source>
        <dbReference type="PROSITE-ProRule" id="PRU00108"/>
    </source>
</evidence>
<dbReference type="Gene3D" id="2.10.110.10">
    <property type="entry name" value="Cysteine Rich Protein"/>
    <property type="match status" value="2"/>
</dbReference>
<accession>A0AA85KHD9</accession>
<feature type="domain" description="Homeobox" evidence="14">
    <location>
        <begin position="909"/>
        <end position="969"/>
    </location>
</feature>
<keyword evidence="15" id="KW-1185">Reference proteome</keyword>
<evidence type="ECO:0000256" key="6">
    <source>
        <dbReference type="ARBA" id="ARBA00023125"/>
    </source>
</evidence>
<evidence type="ECO:0000256" key="8">
    <source>
        <dbReference type="ARBA" id="ARBA00023242"/>
    </source>
</evidence>
<dbReference type="PROSITE" id="PS50023">
    <property type="entry name" value="LIM_DOMAIN_2"/>
    <property type="match status" value="2"/>
</dbReference>
<evidence type="ECO:0000256" key="5">
    <source>
        <dbReference type="ARBA" id="ARBA00023038"/>
    </source>
</evidence>
<name>A0AA85KHD9_TRIRE</name>
<reference evidence="16" key="2">
    <citation type="submission" date="2023-11" db="UniProtKB">
        <authorList>
            <consortium name="WormBaseParasite"/>
        </authorList>
    </citation>
    <scope>IDENTIFICATION</scope>
</reference>
<feature type="compositionally biased region" description="Low complexity" evidence="12">
    <location>
        <begin position="1141"/>
        <end position="1151"/>
    </location>
</feature>
<dbReference type="GO" id="GO:0000977">
    <property type="term" value="F:RNA polymerase II transcription regulatory region sequence-specific DNA binding"/>
    <property type="evidence" value="ECO:0007669"/>
    <property type="project" value="TreeGrafter"/>
</dbReference>
<feature type="domain" description="LIM zinc-binding" evidence="13">
    <location>
        <begin position="151"/>
        <end position="210"/>
    </location>
</feature>
<dbReference type="Proteomes" id="UP000050795">
    <property type="component" value="Unassembled WGS sequence"/>
</dbReference>
<dbReference type="FunFam" id="1.10.10.60:FF:000075">
    <property type="entry name" value="LIM/homeobox protein Lhx1"/>
    <property type="match status" value="1"/>
</dbReference>
<evidence type="ECO:0000256" key="1">
    <source>
        <dbReference type="ARBA" id="ARBA00004123"/>
    </source>
</evidence>
<dbReference type="Pfam" id="PF00046">
    <property type="entry name" value="Homeodomain"/>
    <property type="match status" value="1"/>
</dbReference>
<evidence type="ECO:0000256" key="7">
    <source>
        <dbReference type="ARBA" id="ARBA00023155"/>
    </source>
</evidence>
<reference evidence="15" key="1">
    <citation type="submission" date="2022-06" db="EMBL/GenBank/DDBJ databases">
        <authorList>
            <person name="Berger JAMES D."/>
            <person name="Berger JAMES D."/>
        </authorList>
    </citation>
    <scope>NUCLEOTIDE SEQUENCE [LARGE SCALE GENOMIC DNA]</scope>
</reference>
<dbReference type="GO" id="GO:0000981">
    <property type="term" value="F:DNA-binding transcription factor activity, RNA polymerase II-specific"/>
    <property type="evidence" value="ECO:0007669"/>
    <property type="project" value="InterPro"/>
</dbReference>
<proteinExistence type="predicted"/>
<dbReference type="InterPro" id="IPR009057">
    <property type="entry name" value="Homeodomain-like_sf"/>
</dbReference>
<dbReference type="InterPro" id="IPR001356">
    <property type="entry name" value="HD"/>
</dbReference>
<dbReference type="WBParaSite" id="TREG1_86880.2">
    <property type="protein sequence ID" value="TREG1_86880.2"/>
    <property type="gene ID" value="TREG1_86880"/>
</dbReference>
<dbReference type="PANTHER" id="PTHR24208:SF166">
    <property type="entry name" value="LIM HOMEOBOX TRANSCRIPTION FACTOR 1 ALPHA, ISOFORM B"/>
    <property type="match status" value="1"/>
</dbReference>
<dbReference type="InterPro" id="IPR050453">
    <property type="entry name" value="LIM_Homeobox_TF"/>
</dbReference>
<evidence type="ECO:0000256" key="4">
    <source>
        <dbReference type="ARBA" id="ARBA00022833"/>
    </source>
</evidence>
<organism evidence="15 16">
    <name type="scientific">Trichobilharzia regenti</name>
    <name type="common">Nasal bird schistosome</name>
    <dbReference type="NCBI Taxonomy" id="157069"/>
    <lineage>
        <taxon>Eukaryota</taxon>
        <taxon>Metazoa</taxon>
        <taxon>Spiralia</taxon>
        <taxon>Lophotrochozoa</taxon>
        <taxon>Platyhelminthes</taxon>
        <taxon>Trematoda</taxon>
        <taxon>Digenea</taxon>
        <taxon>Strigeidida</taxon>
        <taxon>Schistosomatoidea</taxon>
        <taxon>Schistosomatidae</taxon>
        <taxon>Trichobilharzia</taxon>
    </lineage>
</organism>
<feature type="region of interest" description="Disordered" evidence="12">
    <location>
        <begin position="90"/>
        <end position="123"/>
    </location>
</feature>
<evidence type="ECO:0000256" key="11">
    <source>
        <dbReference type="RuleBase" id="RU000682"/>
    </source>
</evidence>
<evidence type="ECO:0000259" key="14">
    <source>
        <dbReference type="PROSITE" id="PS50071"/>
    </source>
</evidence>
<feature type="compositionally biased region" description="Polar residues" evidence="12">
    <location>
        <begin position="90"/>
        <end position="107"/>
    </location>
</feature>
<dbReference type="PROSITE" id="PS50071">
    <property type="entry name" value="HOMEOBOX_2"/>
    <property type="match status" value="1"/>
</dbReference>
<feature type="region of interest" description="Disordered" evidence="12">
    <location>
        <begin position="359"/>
        <end position="379"/>
    </location>
</feature>
<keyword evidence="5 10" id="KW-0440">LIM domain</keyword>
<dbReference type="InterPro" id="IPR017970">
    <property type="entry name" value="Homeobox_CS"/>
</dbReference>
<evidence type="ECO:0000256" key="2">
    <source>
        <dbReference type="ARBA" id="ARBA00022723"/>
    </source>
</evidence>
<dbReference type="CDD" id="cd00086">
    <property type="entry name" value="homeodomain"/>
    <property type="match status" value="1"/>
</dbReference>
<dbReference type="InterPro" id="IPR001781">
    <property type="entry name" value="Znf_LIM"/>
</dbReference>
<keyword evidence="6 9" id="KW-0238">DNA-binding</keyword>
<evidence type="ECO:0000256" key="12">
    <source>
        <dbReference type="SAM" id="MobiDB-lite"/>
    </source>
</evidence>
<keyword evidence="4 10" id="KW-0862">Zinc</keyword>
<evidence type="ECO:0000313" key="16">
    <source>
        <dbReference type="WBParaSite" id="TREG1_86880.2"/>
    </source>
</evidence>
<keyword evidence="2 10" id="KW-0479">Metal-binding</keyword>
<dbReference type="AlphaFoldDB" id="A0AA85KHD9"/>
<feature type="compositionally biased region" description="Low complexity" evidence="12">
    <location>
        <begin position="1052"/>
        <end position="1068"/>
    </location>
</feature>
<keyword evidence="8 9" id="KW-0539">Nucleus</keyword>
<feature type="compositionally biased region" description="Low complexity" evidence="12">
    <location>
        <begin position="113"/>
        <end position="123"/>
    </location>
</feature>
<feature type="compositionally biased region" description="Low complexity" evidence="12">
    <location>
        <begin position="359"/>
        <end position="373"/>
    </location>
</feature>
<dbReference type="GO" id="GO:0046872">
    <property type="term" value="F:metal ion binding"/>
    <property type="evidence" value="ECO:0007669"/>
    <property type="project" value="UniProtKB-KW"/>
</dbReference>
<evidence type="ECO:0000259" key="13">
    <source>
        <dbReference type="PROSITE" id="PS50023"/>
    </source>
</evidence>
<feature type="compositionally biased region" description="Acidic residues" evidence="12">
    <location>
        <begin position="772"/>
        <end position="789"/>
    </location>
</feature>
<dbReference type="Pfam" id="PF00412">
    <property type="entry name" value="LIM"/>
    <property type="match status" value="2"/>
</dbReference>
<keyword evidence="7 9" id="KW-0371">Homeobox</keyword>
<dbReference type="SMART" id="SM00389">
    <property type="entry name" value="HOX"/>
    <property type="match status" value="1"/>
</dbReference>
<keyword evidence="3" id="KW-0677">Repeat</keyword>
<feature type="region of interest" description="Disordered" evidence="12">
    <location>
        <begin position="894"/>
        <end position="915"/>
    </location>
</feature>
<feature type="domain" description="LIM zinc-binding" evidence="13">
    <location>
        <begin position="211"/>
        <end position="274"/>
    </location>
</feature>
<evidence type="ECO:0000256" key="10">
    <source>
        <dbReference type="PROSITE-ProRule" id="PRU00125"/>
    </source>
</evidence>
<dbReference type="PANTHER" id="PTHR24208">
    <property type="entry name" value="LIM/HOMEOBOX PROTEIN LHX"/>
    <property type="match status" value="1"/>
</dbReference>
<dbReference type="Gene3D" id="1.10.10.60">
    <property type="entry name" value="Homeodomain-like"/>
    <property type="match status" value="1"/>
</dbReference>
<protein>
    <submittedName>
        <fullName evidence="16">Uncharacterized protein</fullName>
    </submittedName>
</protein>
<dbReference type="SUPFAM" id="SSF57716">
    <property type="entry name" value="Glucocorticoid receptor-like (DNA-binding domain)"/>
    <property type="match status" value="1"/>
</dbReference>
<dbReference type="GO" id="GO:0005634">
    <property type="term" value="C:nucleus"/>
    <property type="evidence" value="ECO:0007669"/>
    <property type="project" value="UniProtKB-SubCell"/>
</dbReference>